<gene>
    <name evidence="1" type="ORF">S06H3_33350</name>
</gene>
<accession>X1NRB0</accession>
<evidence type="ECO:0000313" key="1">
    <source>
        <dbReference type="EMBL" id="GAI21194.1"/>
    </source>
</evidence>
<dbReference type="AlphaFoldDB" id="X1NRB0"/>
<reference evidence="1" key="1">
    <citation type="journal article" date="2014" name="Front. Microbiol.">
        <title>High frequency of phylogenetically diverse reductive dehalogenase-homologous genes in deep subseafloor sedimentary metagenomes.</title>
        <authorList>
            <person name="Kawai M."/>
            <person name="Futagami T."/>
            <person name="Toyoda A."/>
            <person name="Takaki Y."/>
            <person name="Nishi S."/>
            <person name="Hori S."/>
            <person name="Arai W."/>
            <person name="Tsubouchi T."/>
            <person name="Morono Y."/>
            <person name="Uchiyama I."/>
            <person name="Ito T."/>
            <person name="Fujiyama A."/>
            <person name="Inagaki F."/>
            <person name="Takami H."/>
        </authorList>
    </citation>
    <scope>NUCLEOTIDE SEQUENCE</scope>
    <source>
        <strain evidence="1">Expedition CK06-06</strain>
    </source>
</reference>
<name>X1NRB0_9ZZZZ</name>
<proteinExistence type="predicted"/>
<dbReference type="EMBL" id="BARV01019896">
    <property type="protein sequence ID" value="GAI21194.1"/>
    <property type="molecule type" value="Genomic_DNA"/>
</dbReference>
<dbReference type="PANTHER" id="PTHR47957:SF3">
    <property type="entry name" value="ATP-DEPENDENT HELICASE HRQ1"/>
    <property type="match status" value="1"/>
</dbReference>
<comment type="caution">
    <text evidence="1">The sequence shown here is derived from an EMBL/GenBank/DDBJ whole genome shotgun (WGS) entry which is preliminary data.</text>
</comment>
<feature type="non-terminal residue" evidence="1">
    <location>
        <position position="111"/>
    </location>
</feature>
<dbReference type="GO" id="GO:0043138">
    <property type="term" value="F:3'-5' DNA helicase activity"/>
    <property type="evidence" value="ECO:0007669"/>
    <property type="project" value="TreeGrafter"/>
</dbReference>
<protein>
    <submittedName>
        <fullName evidence="1">Uncharacterized protein</fullName>
    </submittedName>
</protein>
<dbReference type="GO" id="GO:0005634">
    <property type="term" value="C:nucleus"/>
    <property type="evidence" value="ECO:0007669"/>
    <property type="project" value="TreeGrafter"/>
</dbReference>
<dbReference type="GO" id="GO:0006289">
    <property type="term" value="P:nucleotide-excision repair"/>
    <property type="evidence" value="ECO:0007669"/>
    <property type="project" value="TreeGrafter"/>
</dbReference>
<dbReference type="PANTHER" id="PTHR47957">
    <property type="entry name" value="ATP-DEPENDENT HELICASE HRQ1"/>
    <property type="match status" value="1"/>
</dbReference>
<dbReference type="GO" id="GO:0036297">
    <property type="term" value="P:interstrand cross-link repair"/>
    <property type="evidence" value="ECO:0007669"/>
    <property type="project" value="TreeGrafter"/>
</dbReference>
<sequence>MTIARAQKFKTGVGKVDVTEYYTHYRLMSYEEVLDIKPLDLPPLNFSSEGFWITISSDIVKEIEEQGLDLAGGIHAIEHAMIAVAPIHAMCDKRALGGVSAEYHQDTQKPT</sequence>
<organism evidence="1">
    <name type="scientific">marine sediment metagenome</name>
    <dbReference type="NCBI Taxonomy" id="412755"/>
    <lineage>
        <taxon>unclassified sequences</taxon>
        <taxon>metagenomes</taxon>
        <taxon>ecological metagenomes</taxon>
    </lineage>
</organism>